<sequence>MHPYKPAHAARRLADWMGVTPTIESLKIFEEIAHIEEVPPSPPALFSRLLLPPPVASSSRLTTEDLHVPAKGDFTMDSNMDGDEDEEMLYSWGETPLEGDLFEDYGRQVPNDSLSDCTLTCPPPECEGSRLSCNIVYKNKFSYLNHFANCGVCKGKKRTNDGDYNVLWIMDSGASLHFSGKSTDFADLKLFSKDQRPKANTANGVAEIQGLGTVFIKHQVTDITARDKMVEIHTRLFPVYYMEGMSSRLLSMGDIINSGSRLKGTNNVLTFWNDHGITMEANTHQHPNIYWVESAIETGVELNNHVSVYSLDYDTLHRRMGHPSDQVLEKFKNHSDKFLSEL</sequence>
<organism evidence="2 3">
    <name type="scientific">Crepidotus variabilis</name>
    <dbReference type="NCBI Taxonomy" id="179855"/>
    <lineage>
        <taxon>Eukaryota</taxon>
        <taxon>Fungi</taxon>
        <taxon>Dikarya</taxon>
        <taxon>Basidiomycota</taxon>
        <taxon>Agaricomycotina</taxon>
        <taxon>Agaricomycetes</taxon>
        <taxon>Agaricomycetidae</taxon>
        <taxon>Agaricales</taxon>
        <taxon>Agaricineae</taxon>
        <taxon>Crepidotaceae</taxon>
        <taxon>Crepidotus</taxon>
    </lineage>
</organism>
<reference evidence="2" key="1">
    <citation type="submission" date="2020-11" db="EMBL/GenBank/DDBJ databases">
        <authorList>
            <consortium name="DOE Joint Genome Institute"/>
            <person name="Ahrendt S."/>
            <person name="Riley R."/>
            <person name="Andreopoulos W."/>
            <person name="Labutti K."/>
            <person name="Pangilinan J."/>
            <person name="Ruiz-Duenas F.J."/>
            <person name="Barrasa J.M."/>
            <person name="Sanchez-Garcia M."/>
            <person name="Camarero S."/>
            <person name="Miyauchi S."/>
            <person name="Serrano A."/>
            <person name="Linde D."/>
            <person name="Babiker R."/>
            <person name="Drula E."/>
            <person name="Ayuso-Fernandez I."/>
            <person name="Pacheco R."/>
            <person name="Padilla G."/>
            <person name="Ferreira P."/>
            <person name="Barriuso J."/>
            <person name="Kellner H."/>
            <person name="Castanera R."/>
            <person name="Alfaro M."/>
            <person name="Ramirez L."/>
            <person name="Pisabarro A.G."/>
            <person name="Kuo A."/>
            <person name="Tritt A."/>
            <person name="Lipzen A."/>
            <person name="He G."/>
            <person name="Yan M."/>
            <person name="Ng V."/>
            <person name="Cullen D."/>
            <person name="Martin F."/>
            <person name="Rosso M.-N."/>
            <person name="Henrissat B."/>
            <person name="Hibbett D."/>
            <person name="Martinez A.T."/>
            <person name="Grigoriev I.V."/>
        </authorList>
    </citation>
    <scope>NUCLEOTIDE SEQUENCE</scope>
    <source>
        <strain evidence="2">CBS 506.95</strain>
    </source>
</reference>
<evidence type="ECO:0000259" key="1">
    <source>
        <dbReference type="Pfam" id="PF22936"/>
    </source>
</evidence>
<evidence type="ECO:0000313" key="2">
    <source>
        <dbReference type="EMBL" id="KAF9526828.1"/>
    </source>
</evidence>
<dbReference type="OrthoDB" id="3069822at2759"/>
<dbReference type="Proteomes" id="UP000807306">
    <property type="component" value="Unassembled WGS sequence"/>
</dbReference>
<evidence type="ECO:0000313" key="3">
    <source>
        <dbReference type="Proteomes" id="UP000807306"/>
    </source>
</evidence>
<dbReference type="AlphaFoldDB" id="A0A9P6EDC0"/>
<gene>
    <name evidence="2" type="ORF">CPB83DRAFT_937198</name>
</gene>
<keyword evidence="3" id="KW-1185">Reference proteome</keyword>
<feature type="non-terminal residue" evidence="2">
    <location>
        <position position="1"/>
    </location>
</feature>
<feature type="domain" description="Retrovirus-related Pol polyprotein from transposon TNT 1-94-like beta-barrel" evidence="1">
    <location>
        <begin position="168"/>
        <end position="259"/>
    </location>
</feature>
<protein>
    <recommendedName>
        <fullName evidence="1">Retrovirus-related Pol polyprotein from transposon TNT 1-94-like beta-barrel domain-containing protein</fullName>
    </recommendedName>
</protein>
<dbReference type="InterPro" id="IPR054722">
    <property type="entry name" value="PolX-like_BBD"/>
</dbReference>
<dbReference type="EMBL" id="MU157867">
    <property type="protein sequence ID" value="KAF9526828.1"/>
    <property type="molecule type" value="Genomic_DNA"/>
</dbReference>
<name>A0A9P6EDC0_9AGAR</name>
<proteinExistence type="predicted"/>
<dbReference type="Pfam" id="PF22936">
    <property type="entry name" value="Pol_BBD"/>
    <property type="match status" value="1"/>
</dbReference>
<comment type="caution">
    <text evidence="2">The sequence shown here is derived from an EMBL/GenBank/DDBJ whole genome shotgun (WGS) entry which is preliminary data.</text>
</comment>
<accession>A0A9P6EDC0</accession>